<evidence type="ECO:0000313" key="2">
    <source>
        <dbReference type="EMBL" id="NSE15089.1"/>
    </source>
</evidence>
<dbReference type="PANTHER" id="PTHR36836">
    <property type="entry name" value="COLANIC ACID BIOSYNTHESIS PROTEIN WCAK"/>
    <property type="match status" value="1"/>
</dbReference>
<reference evidence="2 3" key="1">
    <citation type="journal article" date="2020" name="Cell Host Microbe">
        <title>Functional and Genomic Variation between Human-Derived Isolates of Lachnospiraceae Reveals Inter- and Intra-Species Diversity.</title>
        <authorList>
            <person name="Sorbara M.T."/>
            <person name="Littmann E.R."/>
            <person name="Fontana E."/>
            <person name="Moody T.U."/>
            <person name="Kohout C.E."/>
            <person name="Gjonbalaj M."/>
            <person name="Eaton V."/>
            <person name="Seok R."/>
            <person name="Leiner I.M."/>
            <person name="Pamer E.G."/>
        </authorList>
    </citation>
    <scope>NUCLEOTIDE SEQUENCE [LARGE SCALE GENOMIC DNA]</scope>
    <source>
        <strain evidence="2 3">MSK.14.54</strain>
    </source>
</reference>
<sequence>MINLYLHAGSDNHGCEAIVRSTVSILNEKSRLYSLNADKDLKYGLDTICDIKRDTVTVYPKKSLKWFISAAQTKISGKIDLAVKIQRKELLKNIISKEIFLSIGGDNYCYPGTDVLAAVNRNIKKKGAKLVLWGCSVEPKLLKNPEIVADLKEFDLITARESISYNALKTININTVKVADPAFTLPKKLLSLPDNWLERNMVGINASPLILQNGKDSNTVYMAYRMLIQEILDHTDCGVALIPHVVCDGNNDLEVLAQLYDEFKDNDRIMLIGDHNCMELKGYIARCRFFVGARTHATIAAYSSCVPTLVLGYSVKSRGIARDLFGNEENYVLPVQSLQEPDELTKHFRWLVGHEKEIKDHLEKIMPEYISKAYSGKMALDKLVR</sequence>
<feature type="domain" description="Polysaccharide pyruvyl transferase" evidence="1">
    <location>
        <begin position="12"/>
        <end position="314"/>
    </location>
</feature>
<name>A0ABX2G9J0_9FIRM</name>
<dbReference type="EMBL" id="JAAITQ010000002">
    <property type="protein sequence ID" value="NSE15089.1"/>
    <property type="molecule type" value="Genomic_DNA"/>
</dbReference>
<dbReference type="Pfam" id="PF04230">
    <property type="entry name" value="PS_pyruv_trans"/>
    <property type="match status" value="1"/>
</dbReference>
<keyword evidence="3" id="KW-1185">Reference proteome</keyword>
<dbReference type="Proteomes" id="UP000768180">
    <property type="component" value="Unassembled WGS sequence"/>
</dbReference>
<dbReference type="InterPro" id="IPR007345">
    <property type="entry name" value="Polysacch_pyruvyl_Trfase"/>
</dbReference>
<evidence type="ECO:0000259" key="1">
    <source>
        <dbReference type="Pfam" id="PF04230"/>
    </source>
</evidence>
<comment type="caution">
    <text evidence="2">The sequence shown here is derived from an EMBL/GenBank/DDBJ whole genome shotgun (WGS) entry which is preliminary data.</text>
</comment>
<evidence type="ECO:0000313" key="3">
    <source>
        <dbReference type="Proteomes" id="UP000768180"/>
    </source>
</evidence>
<accession>A0ABX2G9J0</accession>
<proteinExistence type="predicted"/>
<dbReference type="RefSeq" id="WP_117802049.1">
    <property type="nucleotide sequence ID" value="NZ_JAAITQ010000002.1"/>
</dbReference>
<dbReference type="PANTHER" id="PTHR36836:SF1">
    <property type="entry name" value="COLANIC ACID BIOSYNTHESIS PROTEIN WCAK"/>
    <property type="match status" value="1"/>
</dbReference>
<organism evidence="2 3">
    <name type="scientific">Fusicatenibacter saccharivorans</name>
    <dbReference type="NCBI Taxonomy" id="1150298"/>
    <lineage>
        <taxon>Bacteria</taxon>
        <taxon>Bacillati</taxon>
        <taxon>Bacillota</taxon>
        <taxon>Clostridia</taxon>
        <taxon>Lachnospirales</taxon>
        <taxon>Lachnospiraceae</taxon>
        <taxon>Fusicatenibacter</taxon>
    </lineage>
</organism>
<dbReference type="GO" id="GO:0016740">
    <property type="term" value="F:transferase activity"/>
    <property type="evidence" value="ECO:0007669"/>
    <property type="project" value="UniProtKB-KW"/>
</dbReference>
<gene>
    <name evidence="2" type="ORF">G5B05_01360</name>
</gene>
<protein>
    <submittedName>
        <fullName evidence="2">Polysaccharide pyruvyl transferase family protein</fullName>
    </submittedName>
</protein>
<keyword evidence="2" id="KW-0808">Transferase</keyword>